<dbReference type="GO" id="GO:0071555">
    <property type="term" value="P:cell wall organization"/>
    <property type="evidence" value="ECO:0007669"/>
    <property type="project" value="UniProtKB-KW"/>
</dbReference>
<evidence type="ECO:0000256" key="10">
    <source>
        <dbReference type="ARBA" id="ARBA00022960"/>
    </source>
</evidence>
<proteinExistence type="inferred from homology"/>
<dbReference type="PROSITE" id="PS51387">
    <property type="entry name" value="FAD_PCMH"/>
    <property type="match status" value="1"/>
</dbReference>
<evidence type="ECO:0000256" key="6">
    <source>
        <dbReference type="ARBA" id="ARBA00022618"/>
    </source>
</evidence>
<dbReference type="InterPro" id="IPR016167">
    <property type="entry name" value="FAD-bd_PCMH_sub1"/>
</dbReference>
<evidence type="ECO:0000256" key="2">
    <source>
        <dbReference type="ARBA" id="ARBA00003921"/>
    </source>
</evidence>
<keyword evidence="7 16" id="KW-0285">Flavoprotein</keyword>
<keyword evidence="12 16" id="KW-0560">Oxidoreductase</keyword>
<dbReference type="SUPFAM" id="SSF56176">
    <property type="entry name" value="FAD-binding/transporter-associated domain-like"/>
    <property type="match status" value="1"/>
</dbReference>
<dbReference type="InterPro" id="IPR016169">
    <property type="entry name" value="FAD-bd_PCMH_sub2"/>
</dbReference>
<dbReference type="PANTHER" id="PTHR21071:SF4">
    <property type="entry name" value="UDP-N-ACETYLENOLPYRUVOYLGLUCOSAMINE REDUCTASE"/>
    <property type="match status" value="1"/>
</dbReference>
<evidence type="ECO:0000256" key="1">
    <source>
        <dbReference type="ARBA" id="ARBA00001974"/>
    </source>
</evidence>
<comment type="similarity">
    <text evidence="16">Belongs to the MurB family.</text>
</comment>
<evidence type="ECO:0000313" key="19">
    <source>
        <dbReference type="Proteomes" id="UP000304148"/>
    </source>
</evidence>
<dbReference type="HAMAP" id="MF_00037">
    <property type="entry name" value="MurB"/>
    <property type="match status" value="1"/>
</dbReference>
<dbReference type="Pfam" id="PF02873">
    <property type="entry name" value="MurB_C"/>
    <property type="match status" value="1"/>
</dbReference>
<dbReference type="PANTHER" id="PTHR21071">
    <property type="entry name" value="UDP-N-ACETYLENOLPYRUVOYLGLUCOSAMINE REDUCTASE"/>
    <property type="match status" value="1"/>
</dbReference>
<dbReference type="AlphaFoldDB" id="A0A383RKC7"/>
<evidence type="ECO:0000256" key="8">
    <source>
        <dbReference type="ARBA" id="ARBA00022827"/>
    </source>
</evidence>
<evidence type="ECO:0000256" key="14">
    <source>
        <dbReference type="ARBA" id="ARBA00023316"/>
    </source>
</evidence>
<dbReference type="SUPFAM" id="SSF56194">
    <property type="entry name" value="Uridine diphospho-N-Acetylenolpyruvylglucosamine reductase, MurB, C-terminal domain"/>
    <property type="match status" value="1"/>
</dbReference>
<feature type="active site" evidence="16">
    <location>
        <position position="297"/>
    </location>
</feature>
<gene>
    <name evidence="16 18" type="primary">murB</name>
    <name evidence="18" type="ORF">PBLR_15908</name>
</gene>
<dbReference type="EC" id="1.3.1.98" evidence="16"/>
<dbReference type="InterPro" id="IPR011601">
    <property type="entry name" value="MurB_C"/>
</dbReference>
<reference evidence="19" key="1">
    <citation type="submission" date="2018-08" db="EMBL/GenBank/DDBJ databases">
        <authorList>
            <person name="Chevrot R."/>
        </authorList>
    </citation>
    <scope>NUCLEOTIDE SEQUENCE [LARGE SCALE GENOMIC DNA]</scope>
</reference>
<organism evidence="18 19">
    <name type="scientific">Paenibacillus alvei</name>
    <name type="common">Bacillus alvei</name>
    <dbReference type="NCBI Taxonomy" id="44250"/>
    <lineage>
        <taxon>Bacteria</taxon>
        <taxon>Bacillati</taxon>
        <taxon>Bacillota</taxon>
        <taxon>Bacilli</taxon>
        <taxon>Bacillales</taxon>
        <taxon>Paenibacillaceae</taxon>
        <taxon>Paenibacillus</taxon>
    </lineage>
</organism>
<comment type="catalytic activity">
    <reaction evidence="15 16">
        <text>UDP-N-acetyl-alpha-D-muramate + NADP(+) = UDP-N-acetyl-3-O-(1-carboxyvinyl)-alpha-D-glucosamine + NADPH + H(+)</text>
        <dbReference type="Rhea" id="RHEA:12248"/>
        <dbReference type="ChEBI" id="CHEBI:15378"/>
        <dbReference type="ChEBI" id="CHEBI:57783"/>
        <dbReference type="ChEBI" id="CHEBI:58349"/>
        <dbReference type="ChEBI" id="CHEBI:68483"/>
        <dbReference type="ChEBI" id="CHEBI:70757"/>
        <dbReference type="EC" id="1.3.1.98"/>
    </reaction>
</comment>
<dbReference type="GO" id="GO:0008360">
    <property type="term" value="P:regulation of cell shape"/>
    <property type="evidence" value="ECO:0007669"/>
    <property type="project" value="UniProtKB-KW"/>
</dbReference>
<dbReference type="Pfam" id="PF01565">
    <property type="entry name" value="FAD_binding_4"/>
    <property type="match status" value="1"/>
</dbReference>
<evidence type="ECO:0000313" key="18">
    <source>
        <dbReference type="EMBL" id="SYX87478.1"/>
    </source>
</evidence>
<dbReference type="Gene3D" id="3.90.78.10">
    <property type="entry name" value="UDP-N-acetylenolpyruvoylglucosamine reductase, C-terminal domain"/>
    <property type="match status" value="1"/>
</dbReference>
<dbReference type="InterPro" id="IPR006094">
    <property type="entry name" value="Oxid_FAD_bind_N"/>
</dbReference>
<comment type="cofactor">
    <cofactor evidence="1 16">
        <name>FAD</name>
        <dbReference type="ChEBI" id="CHEBI:57692"/>
    </cofactor>
</comment>
<dbReference type="GO" id="GO:0005829">
    <property type="term" value="C:cytosol"/>
    <property type="evidence" value="ECO:0007669"/>
    <property type="project" value="TreeGrafter"/>
</dbReference>
<evidence type="ECO:0000256" key="13">
    <source>
        <dbReference type="ARBA" id="ARBA00023306"/>
    </source>
</evidence>
<comment type="pathway">
    <text evidence="4 16">Cell wall biogenesis; peptidoglycan biosynthesis.</text>
</comment>
<evidence type="ECO:0000256" key="9">
    <source>
        <dbReference type="ARBA" id="ARBA00022857"/>
    </source>
</evidence>
<keyword evidence="11 16" id="KW-0573">Peptidoglycan synthesis</keyword>
<keyword evidence="10 16" id="KW-0133">Cell shape</keyword>
<dbReference type="GO" id="GO:0051301">
    <property type="term" value="P:cell division"/>
    <property type="evidence" value="ECO:0007669"/>
    <property type="project" value="UniProtKB-KW"/>
</dbReference>
<keyword evidence="13 16" id="KW-0131">Cell cycle</keyword>
<accession>A0A383RKC7</accession>
<dbReference type="Gene3D" id="3.30.465.10">
    <property type="match status" value="1"/>
</dbReference>
<evidence type="ECO:0000256" key="12">
    <source>
        <dbReference type="ARBA" id="ARBA00023002"/>
    </source>
</evidence>
<keyword evidence="9 16" id="KW-0521">NADP</keyword>
<dbReference type="Proteomes" id="UP000304148">
    <property type="component" value="Chromosome"/>
</dbReference>
<dbReference type="GO" id="GO:0008762">
    <property type="term" value="F:UDP-N-acetylmuramate dehydrogenase activity"/>
    <property type="evidence" value="ECO:0007669"/>
    <property type="project" value="UniProtKB-UniRule"/>
</dbReference>
<dbReference type="InterPro" id="IPR036318">
    <property type="entry name" value="FAD-bd_PCMH-like_sf"/>
</dbReference>
<dbReference type="GO" id="GO:0071949">
    <property type="term" value="F:FAD binding"/>
    <property type="evidence" value="ECO:0007669"/>
    <property type="project" value="InterPro"/>
</dbReference>
<keyword evidence="5 16" id="KW-0963">Cytoplasm</keyword>
<dbReference type="RefSeq" id="WP_138189072.1">
    <property type="nucleotide sequence ID" value="NZ_LS992241.1"/>
</dbReference>
<dbReference type="EMBL" id="LS992241">
    <property type="protein sequence ID" value="SYX87478.1"/>
    <property type="molecule type" value="Genomic_DNA"/>
</dbReference>
<evidence type="ECO:0000256" key="15">
    <source>
        <dbReference type="ARBA" id="ARBA00048914"/>
    </source>
</evidence>
<evidence type="ECO:0000256" key="7">
    <source>
        <dbReference type="ARBA" id="ARBA00022630"/>
    </source>
</evidence>
<dbReference type="Gene3D" id="3.30.43.10">
    <property type="entry name" value="Uridine Diphospho-n-acetylenolpyruvylglucosamine Reductase, domain 2"/>
    <property type="match status" value="1"/>
</dbReference>
<comment type="subcellular location">
    <subcellularLocation>
        <location evidence="3 16">Cytoplasm</location>
    </subcellularLocation>
</comment>
<protein>
    <recommendedName>
        <fullName evidence="16">UDP-N-acetylenolpyruvoylglucosamine reductase</fullName>
        <ecNumber evidence="16">1.3.1.98</ecNumber>
    </recommendedName>
    <alternativeName>
        <fullName evidence="16">UDP-N-acetylmuramate dehydrogenase</fullName>
    </alternativeName>
</protein>
<evidence type="ECO:0000256" key="16">
    <source>
        <dbReference type="HAMAP-Rule" id="MF_00037"/>
    </source>
</evidence>
<evidence type="ECO:0000256" key="5">
    <source>
        <dbReference type="ARBA" id="ARBA00022490"/>
    </source>
</evidence>
<dbReference type="InterPro" id="IPR003170">
    <property type="entry name" value="MurB"/>
</dbReference>
<evidence type="ECO:0000256" key="11">
    <source>
        <dbReference type="ARBA" id="ARBA00022984"/>
    </source>
</evidence>
<evidence type="ECO:0000256" key="4">
    <source>
        <dbReference type="ARBA" id="ARBA00004752"/>
    </source>
</evidence>
<keyword evidence="8 16" id="KW-0274">FAD</keyword>
<comment type="function">
    <text evidence="2 16">Cell wall formation.</text>
</comment>
<keyword evidence="6 16" id="KW-0132">Cell division</keyword>
<feature type="domain" description="FAD-binding PCMH-type" evidence="17">
    <location>
        <begin position="34"/>
        <end position="198"/>
    </location>
</feature>
<dbReference type="NCBIfam" id="TIGR00179">
    <property type="entry name" value="murB"/>
    <property type="match status" value="1"/>
</dbReference>
<feature type="active site" evidence="16">
    <location>
        <position position="177"/>
    </location>
</feature>
<dbReference type="FunFam" id="3.90.78.10:FF:000001">
    <property type="entry name" value="UDP-N-acetylenolpyruvoylglucosamine reductase"/>
    <property type="match status" value="1"/>
</dbReference>
<evidence type="ECO:0000256" key="3">
    <source>
        <dbReference type="ARBA" id="ARBA00004496"/>
    </source>
</evidence>
<keyword evidence="14 16" id="KW-0961">Cell wall biogenesis/degradation</keyword>
<dbReference type="UniPathway" id="UPA00219"/>
<dbReference type="InterPro" id="IPR016166">
    <property type="entry name" value="FAD-bd_PCMH"/>
</dbReference>
<dbReference type="NCBIfam" id="NF010480">
    <property type="entry name" value="PRK13905.1"/>
    <property type="match status" value="1"/>
</dbReference>
<feature type="active site" description="Proton donor" evidence="16">
    <location>
        <position position="227"/>
    </location>
</feature>
<name>A0A383RKC7_PAEAL</name>
<dbReference type="InterPro" id="IPR036635">
    <property type="entry name" value="MurB_C_sf"/>
</dbReference>
<sequence length="305" mass="33531">MHNLSERYHELCKQIAEDSIKQGEWLKEHTYTRMGGKADLYVTPDNYEGLQVVIDFARQHELPLTILGFGSNLIVKDGGIRGIVVNLNKLNKIERSGDQITAQSGAAIIDVSRAAREHHLSGLEFACGIPGSVGGALYMNAGAYGGEIADVLESTLVLTPEGELVRLTKEQLELGYRRSNIGPKRYMVLEATFSLVPGEYDAIKAKMDELTFLRESKQPLEYPSCGSVFKRPPGHYAGQLIQESGLQGTRLGGAEVSTKHAGFIVNVDNATAGEYISLIRHVQKTVNERFGVELETEVRIIGEDE</sequence>
<dbReference type="GO" id="GO:0009252">
    <property type="term" value="P:peptidoglycan biosynthetic process"/>
    <property type="evidence" value="ECO:0007669"/>
    <property type="project" value="UniProtKB-UniRule"/>
</dbReference>
<evidence type="ECO:0000259" key="17">
    <source>
        <dbReference type="PROSITE" id="PS51387"/>
    </source>
</evidence>